<keyword evidence="3" id="KW-1185">Reference proteome</keyword>
<keyword evidence="1" id="KW-0472">Membrane</keyword>
<keyword evidence="1" id="KW-1133">Transmembrane helix</keyword>
<evidence type="ECO:0000313" key="3">
    <source>
        <dbReference type="Proteomes" id="UP001055712"/>
    </source>
</evidence>
<feature type="transmembrane region" description="Helical" evidence="1">
    <location>
        <begin position="20"/>
        <end position="42"/>
    </location>
</feature>
<dbReference type="AlphaFoldDB" id="A0A9D4YT96"/>
<keyword evidence="1" id="KW-0812">Transmembrane</keyword>
<protein>
    <submittedName>
        <fullName evidence="2">Uncharacterized protein</fullName>
    </submittedName>
</protein>
<dbReference type="OrthoDB" id="10456010at2759"/>
<organism evidence="2 3">
    <name type="scientific">Chlorella vulgaris</name>
    <name type="common">Green alga</name>
    <dbReference type="NCBI Taxonomy" id="3077"/>
    <lineage>
        <taxon>Eukaryota</taxon>
        <taxon>Viridiplantae</taxon>
        <taxon>Chlorophyta</taxon>
        <taxon>core chlorophytes</taxon>
        <taxon>Trebouxiophyceae</taxon>
        <taxon>Chlorellales</taxon>
        <taxon>Chlorellaceae</taxon>
        <taxon>Chlorella clade</taxon>
        <taxon>Chlorella</taxon>
    </lineage>
</organism>
<comment type="caution">
    <text evidence="2">The sequence shown here is derived from an EMBL/GenBank/DDBJ whole genome shotgun (WGS) entry which is preliminary data.</text>
</comment>
<accession>A0A9D4YT96</accession>
<reference evidence="2" key="1">
    <citation type="journal article" date="2019" name="Plant J.">
        <title>Chlorella vulgaris genome assembly and annotation reveals the molecular basis for metabolic acclimation to high light conditions.</title>
        <authorList>
            <person name="Cecchin M."/>
            <person name="Marcolungo L."/>
            <person name="Rossato M."/>
            <person name="Girolomoni L."/>
            <person name="Cosentino E."/>
            <person name="Cuine S."/>
            <person name="Li-Beisson Y."/>
            <person name="Delledonne M."/>
            <person name="Ballottari M."/>
        </authorList>
    </citation>
    <scope>NUCLEOTIDE SEQUENCE</scope>
    <source>
        <strain evidence="2">211/11P</strain>
    </source>
</reference>
<name>A0A9D4YT96_CHLVU</name>
<sequence>MRALLQTSTNQGFTPEETTGIIVGFCVLGFMVLLLTIYAAVLTSKVTKLEERIFQVETHPKLQKTIEDELAVE</sequence>
<dbReference type="Proteomes" id="UP001055712">
    <property type="component" value="Unassembled WGS sequence"/>
</dbReference>
<gene>
    <name evidence="2" type="ORF">D9Q98_008471</name>
</gene>
<evidence type="ECO:0000256" key="1">
    <source>
        <dbReference type="SAM" id="Phobius"/>
    </source>
</evidence>
<dbReference type="EMBL" id="SIDB01000012">
    <property type="protein sequence ID" value="KAI3425093.1"/>
    <property type="molecule type" value="Genomic_DNA"/>
</dbReference>
<evidence type="ECO:0000313" key="2">
    <source>
        <dbReference type="EMBL" id="KAI3425093.1"/>
    </source>
</evidence>
<reference evidence="2" key="2">
    <citation type="submission" date="2020-11" db="EMBL/GenBank/DDBJ databases">
        <authorList>
            <person name="Cecchin M."/>
            <person name="Marcolungo L."/>
            <person name="Rossato M."/>
            <person name="Girolomoni L."/>
            <person name="Cosentino E."/>
            <person name="Cuine S."/>
            <person name="Li-Beisson Y."/>
            <person name="Delledonne M."/>
            <person name="Ballottari M."/>
        </authorList>
    </citation>
    <scope>NUCLEOTIDE SEQUENCE</scope>
    <source>
        <strain evidence="2">211/11P</strain>
        <tissue evidence="2">Whole cell</tissue>
    </source>
</reference>
<proteinExistence type="predicted"/>